<dbReference type="PANTHER" id="PTHR10151:SF120">
    <property type="entry name" value="BIS(5'-ADENOSYL)-TRIPHOSPHATASE"/>
    <property type="match status" value="1"/>
</dbReference>
<dbReference type="EMBL" id="JABFYL010000008">
    <property type="protein sequence ID" value="NVN48906.1"/>
    <property type="molecule type" value="Genomic_DNA"/>
</dbReference>
<dbReference type="PANTHER" id="PTHR10151">
    <property type="entry name" value="ECTONUCLEOTIDE PYROPHOSPHATASE/PHOSPHODIESTERASE"/>
    <property type="match status" value="1"/>
</dbReference>
<evidence type="ECO:0000313" key="4">
    <source>
        <dbReference type="Proteomes" id="UP000570517"/>
    </source>
</evidence>
<evidence type="ECO:0000313" key="3">
    <source>
        <dbReference type="EMBL" id="NVN48906.1"/>
    </source>
</evidence>
<accession>A0A850PMJ0</accession>
<dbReference type="Pfam" id="PF01663">
    <property type="entry name" value="Phosphodiest"/>
    <property type="match status" value="1"/>
</dbReference>
<dbReference type="EC" id="3.1.4.1" evidence="3"/>
<dbReference type="Proteomes" id="UP000570517">
    <property type="component" value="Unassembled WGS sequence"/>
</dbReference>
<dbReference type="InterPro" id="IPR002591">
    <property type="entry name" value="Phosphodiest/P_Trfase"/>
</dbReference>
<dbReference type="Gene3D" id="3.40.720.10">
    <property type="entry name" value="Alkaline Phosphatase, subunit A"/>
    <property type="match status" value="2"/>
</dbReference>
<protein>
    <submittedName>
        <fullName evidence="3">Alkaline phosphodiesterase I/Nucleotide pyrophosphatase</fullName>
        <ecNumber evidence="3">3.1.4.1</ecNumber>
        <ecNumber evidence="3">3.6.1.9</ecNumber>
    </submittedName>
</protein>
<dbReference type="EC" id="3.6.1.9" evidence="3"/>
<feature type="signal peptide" evidence="2">
    <location>
        <begin position="1"/>
        <end position="32"/>
    </location>
</feature>
<evidence type="ECO:0000256" key="1">
    <source>
        <dbReference type="SAM" id="MobiDB-lite"/>
    </source>
</evidence>
<keyword evidence="4" id="KW-1185">Reference proteome</keyword>
<organism evidence="3 4">
    <name type="scientific">Mycolicibacterium hippocampi</name>
    <dbReference type="NCBI Taxonomy" id="659824"/>
    <lineage>
        <taxon>Bacteria</taxon>
        <taxon>Bacillati</taxon>
        <taxon>Actinomycetota</taxon>
        <taxon>Actinomycetes</taxon>
        <taxon>Mycobacteriales</taxon>
        <taxon>Mycobacteriaceae</taxon>
        <taxon>Mycolicibacterium</taxon>
    </lineage>
</organism>
<dbReference type="SUPFAM" id="SSF53649">
    <property type="entry name" value="Alkaline phosphatase-like"/>
    <property type="match status" value="1"/>
</dbReference>
<feature type="region of interest" description="Disordered" evidence="1">
    <location>
        <begin position="26"/>
        <end position="150"/>
    </location>
</feature>
<reference evidence="3 4" key="1">
    <citation type="submission" date="2020-05" db="EMBL/GenBank/DDBJ databases">
        <title>Draft genome sequence of Mycobacterium hippocampi DL, isolated from European seabass, Dicentrarchus labrax, reared in fish farms.</title>
        <authorList>
            <person name="Stathopoulou P."/>
            <person name="Asimakis E."/>
            <person name="Tzokas K."/>
            <person name="Batargias C."/>
            <person name="Tsiamis G."/>
        </authorList>
    </citation>
    <scope>NUCLEOTIDE SEQUENCE [LARGE SCALE GENOMIC DNA]</scope>
    <source>
        <strain evidence="3 4">DL</strain>
    </source>
</reference>
<feature type="compositionally biased region" description="Acidic residues" evidence="1">
    <location>
        <begin position="80"/>
        <end position="110"/>
    </location>
</feature>
<dbReference type="InterPro" id="IPR017850">
    <property type="entry name" value="Alkaline_phosphatase_core_sf"/>
</dbReference>
<gene>
    <name evidence="3" type="ORF">HLY00_329</name>
</gene>
<proteinExistence type="predicted"/>
<feature type="chain" id="PRO_5032433641" evidence="2">
    <location>
        <begin position="33"/>
        <end position="692"/>
    </location>
</feature>
<name>A0A850PMJ0_9MYCO</name>
<feature type="compositionally biased region" description="Basic and acidic residues" evidence="1">
    <location>
        <begin position="59"/>
        <end position="77"/>
    </location>
</feature>
<dbReference type="GO" id="GO:0004528">
    <property type="term" value="F:phosphodiesterase I activity"/>
    <property type="evidence" value="ECO:0007669"/>
    <property type="project" value="UniProtKB-EC"/>
</dbReference>
<keyword evidence="3" id="KW-0378">Hydrolase</keyword>
<sequence>MGYARHIGRVGALAVTLGVGVALASAPGVASAEPSSTSSTSDTSTSSASTSSTSPSRDSAAKERTEKRDSSKPRDTTTDGGDDSDSDDGATTDTGSEDDENLSAAEDEADRGDGRRTTKRSTVTLDADAPDDSDAHDDFGAADAPVTVDTPDSAEATTTALTTTAVDTADAPTIPAVSALTPPVSAKRPTVVSVVPIAESAVLPPLADPAPQTPPIQAPVMLAALAAVRDELERNTLRRNATAVPQAAALPADPSPNVLVIGVDGTNLSRVLADPANVNFFELMQGGTTAAASIAGHTTISNPSWSSILTGAWGETTGVINNVFTPWTYDNWPTVFNQLEAANSDIQTTSIANWDVISAIAAAGADPADIVRNIYQIEGDTNWLLTDDAVGDATEAAIAAASAAVPNFVFSYFVGVDENGHMYGGASEEYAAALNNFDRNLGEILDAVNAWETLTGEQWTIIMVTDHGHQPQQGLGHGFQSPDETSTFVIANNPLIFAEGGINLQYQIVDVTPTVLDIFGGPPPVDADGVSLTELGDSTVFPINDDEALRVALQDAIGMYGYPDIGTQLALGLRTIVTSVPYFVFGITNELTSALQGIAEQDIFLISFLARLAILPVQFIGDLAYVATNFAAQIVAGLTGVTGASIFPLWPPAAPSFPTTPEEATTLEALLACGDTRGVGAAMFCGDGDIAV</sequence>
<dbReference type="AlphaFoldDB" id="A0A850PMJ0"/>
<feature type="compositionally biased region" description="Low complexity" evidence="1">
    <location>
        <begin position="26"/>
        <end position="58"/>
    </location>
</feature>
<comment type="caution">
    <text evidence="3">The sequence shown here is derived from an EMBL/GenBank/DDBJ whole genome shotgun (WGS) entry which is preliminary data.</text>
</comment>
<dbReference type="RefSeq" id="WP_178357358.1">
    <property type="nucleotide sequence ID" value="NZ_JABFYL010000008.1"/>
</dbReference>
<dbReference type="GO" id="GO:0047429">
    <property type="term" value="F:nucleoside triphosphate diphosphatase activity"/>
    <property type="evidence" value="ECO:0007669"/>
    <property type="project" value="UniProtKB-EC"/>
</dbReference>
<keyword evidence="2" id="KW-0732">Signal</keyword>
<evidence type="ECO:0000256" key="2">
    <source>
        <dbReference type="SAM" id="SignalP"/>
    </source>
</evidence>